<feature type="signal peptide" evidence="4">
    <location>
        <begin position="1"/>
        <end position="23"/>
    </location>
</feature>
<feature type="domain" description="Periplasmic binding protein" evidence="5">
    <location>
        <begin position="45"/>
        <end position="297"/>
    </location>
</feature>
<dbReference type="Pfam" id="PF13407">
    <property type="entry name" value="Peripla_BP_4"/>
    <property type="match status" value="1"/>
</dbReference>
<protein>
    <recommendedName>
        <fullName evidence="5">Periplasmic binding protein domain-containing protein</fullName>
    </recommendedName>
</protein>
<dbReference type="EMBL" id="AQFT01000087">
    <property type="protein sequence ID" value="EMZ25758.1"/>
    <property type="molecule type" value="Genomic_DNA"/>
</dbReference>
<dbReference type="PROSITE" id="PS51257">
    <property type="entry name" value="PROKAR_LIPOPROTEIN"/>
    <property type="match status" value="1"/>
</dbReference>
<name>N2AH09_9FIRM</name>
<reference evidence="6 7" key="1">
    <citation type="journal article" date="2014" name="Genome Announc.">
        <title>Draft genome sequences of the altered schaedler flora, a defined bacterial community from gnotobiotic mice.</title>
        <authorList>
            <person name="Wannemuehler M.J."/>
            <person name="Overstreet A.M."/>
            <person name="Ward D.V."/>
            <person name="Phillips G.J."/>
        </authorList>
    </citation>
    <scope>NUCLEOTIDE SEQUENCE [LARGE SCALE GENOMIC DNA]</scope>
    <source>
        <strain evidence="6 7">ASF492</strain>
    </source>
</reference>
<dbReference type="InterPro" id="IPR028082">
    <property type="entry name" value="Peripla_BP_I"/>
</dbReference>
<keyword evidence="7" id="KW-1185">Reference proteome</keyword>
<dbReference type="Gene3D" id="3.40.50.2300">
    <property type="match status" value="2"/>
</dbReference>
<gene>
    <name evidence="6" type="ORF">C823_02774</name>
</gene>
<dbReference type="SUPFAM" id="SSF53822">
    <property type="entry name" value="Periplasmic binding protein-like I"/>
    <property type="match status" value="1"/>
</dbReference>
<evidence type="ECO:0000313" key="7">
    <source>
        <dbReference type="Proteomes" id="UP000012589"/>
    </source>
</evidence>
<dbReference type="InterPro" id="IPR025997">
    <property type="entry name" value="SBP_2_dom"/>
</dbReference>
<dbReference type="Proteomes" id="UP000012589">
    <property type="component" value="Unassembled WGS sequence"/>
</dbReference>
<evidence type="ECO:0000259" key="5">
    <source>
        <dbReference type="Pfam" id="PF13407"/>
    </source>
</evidence>
<sequence length="329" mass="34848">MKVNQKKRIARVLAVCLGTAAIACGCGKSGGESGKGMKMLMTISQMDTFRLTLAGGAQQTAEANGIQLEVVDAENVIENQVDQIQKAAANGYSAILCGAIDVDTAVELKASAAGLPIVFVNSCPNDKNLEKDAYMYVGSNDAMAGEFQAQYVLDKLASKDEINVVLIKGPNRHSATKGRTKGIKKTFAASGKTIRYVFEDHADWSTEKAEEMYELFLQTGREVDCVICNNDAMALGVVEACKKAGIDPGSQLILGVDATADGCKAIENGEMAFTVYQPGTGQGQAAVEVATALALGNSAKDVEGIAEDGKYVWVPFEKVDSSNVSQYMK</sequence>
<accession>N2AH09</accession>
<keyword evidence="3 4" id="KW-0732">Signal</keyword>
<organism evidence="6 7">
    <name type="scientific">Eubacterium plexicaudatum ASF492</name>
    <dbReference type="NCBI Taxonomy" id="1235802"/>
    <lineage>
        <taxon>Bacteria</taxon>
        <taxon>Bacillati</taxon>
        <taxon>Bacillota</taxon>
        <taxon>Clostridia</taxon>
        <taxon>Eubacteriales</taxon>
        <taxon>Eubacteriaceae</taxon>
        <taxon>Eubacterium</taxon>
    </lineage>
</organism>
<evidence type="ECO:0000256" key="2">
    <source>
        <dbReference type="ARBA" id="ARBA00007639"/>
    </source>
</evidence>
<proteinExistence type="inferred from homology"/>
<dbReference type="STRING" id="1235802.C823_02774"/>
<evidence type="ECO:0000256" key="1">
    <source>
        <dbReference type="ARBA" id="ARBA00004196"/>
    </source>
</evidence>
<feature type="chain" id="PRO_5039733808" description="Periplasmic binding protein domain-containing protein" evidence="4">
    <location>
        <begin position="24"/>
        <end position="329"/>
    </location>
</feature>
<dbReference type="GO" id="GO:0030313">
    <property type="term" value="C:cell envelope"/>
    <property type="evidence" value="ECO:0007669"/>
    <property type="project" value="UniProtKB-SubCell"/>
</dbReference>
<comment type="subcellular location">
    <subcellularLocation>
        <location evidence="1">Cell envelope</location>
    </subcellularLocation>
</comment>
<evidence type="ECO:0000256" key="4">
    <source>
        <dbReference type="SAM" id="SignalP"/>
    </source>
</evidence>
<dbReference type="PANTHER" id="PTHR46847">
    <property type="entry name" value="D-ALLOSE-BINDING PERIPLASMIC PROTEIN-RELATED"/>
    <property type="match status" value="1"/>
</dbReference>
<comment type="similarity">
    <text evidence="2">Belongs to the bacterial solute-binding protein 2 family.</text>
</comment>
<dbReference type="eggNOG" id="COG1879">
    <property type="taxonomic scope" value="Bacteria"/>
</dbReference>
<comment type="caution">
    <text evidence="6">The sequence shown here is derived from an EMBL/GenBank/DDBJ whole genome shotgun (WGS) entry which is preliminary data.</text>
</comment>
<dbReference type="PANTHER" id="PTHR46847:SF1">
    <property type="entry name" value="D-ALLOSE-BINDING PERIPLASMIC PROTEIN-RELATED"/>
    <property type="match status" value="1"/>
</dbReference>
<dbReference type="GO" id="GO:0030246">
    <property type="term" value="F:carbohydrate binding"/>
    <property type="evidence" value="ECO:0007669"/>
    <property type="project" value="UniProtKB-ARBA"/>
</dbReference>
<dbReference type="PATRIC" id="fig|1235802.3.peg.2928"/>
<dbReference type="AlphaFoldDB" id="N2AH09"/>
<evidence type="ECO:0000256" key="3">
    <source>
        <dbReference type="ARBA" id="ARBA00022729"/>
    </source>
</evidence>
<dbReference type="HOGENOM" id="CLU_037628_3_1_9"/>
<dbReference type="OrthoDB" id="1770017at2"/>
<evidence type="ECO:0000313" key="6">
    <source>
        <dbReference type="EMBL" id="EMZ25758.1"/>
    </source>
</evidence>